<evidence type="ECO:0000256" key="1">
    <source>
        <dbReference type="ARBA" id="ARBA00004123"/>
    </source>
</evidence>
<dbReference type="SMART" id="SM00389">
    <property type="entry name" value="HOX"/>
    <property type="match status" value="1"/>
</dbReference>
<feature type="domain" description="Homeobox" evidence="9">
    <location>
        <begin position="63"/>
        <end position="123"/>
    </location>
</feature>
<keyword evidence="8" id="KW-0812">Transmembrane</keyword>
<evidence type="ECO:0000256" key="5">
    <source>
        <dbReference type="PROSITE-ProRule" id="PRU00108"/>
    </source>
</evidence>
<evidence type="ECO:0000259" key="9">
    <source>
        <dbReference type="PROSITE" id="PS50071"/>
    </source>
</evidence>
<sequence>MGKMLANSSFVKGHKIMYLVVVYIVLLLVSCLMLLNLLLFLFYFYALVFNSGEVQTEENKVSLDVNKKRTVKTPAQVMALEKFYKELRFPSDEMKAQIALQVGLTEKQISSWFCHRRLKDKKRDEYVNGRLDHSSGIIQDRGSGLRQDSSGSIKERDYRNIDPREVESGRISSQEFLATDHVYDRRNHQNPYDACMEDSSSESSSSLQDMHFSENRGPYDTKLGQNGTITQINPRTTKNTVYKPSGYLKVKGESENPAILAVKRQLGRYYIEDGPLLATDFDSLPNGAFEFLSSKAVSETADVGDHPQQPRSPRISGAMKQPNLNVVNEVHNSKTSSQDPYMENATFKTVYGLERRNKKSRHQLYKSHFNSFLGQNSSSDIHRSSAENAGTIDCKRSKVSSKLAVERMRPDSFTNHPGPNVGKLNNEQEKTCLHDDDNRTYKAPKNKIPSKTSNSKRGCIESPGARMAKVEKLGGQYPVGVKTDPTNKSRRLPSKSMSISRDRDPLSIDLPWMYHQASVNMKPQTLVHPRVDTACMADWFVEKMVGIISTPRRPVKIAIWSFCTLG</sequence>
<evidence type="ECO:0000256" key="4">
    <source>
        <dbReference type="ARBA" id="ARBA00023242"/>
    </source>
</evidence>
<dbReference type="PROSITE" id="PS50071">
    <property type="entry name" value="HOMEOBOX_2"/>
    <property type="match status" value="1"/>
</dbReference>
<keyword evidence="2 5" id="KW-0238">DNA-binding</keyword>
<dbReference type="InterPro" id="IPR017970">
    <property type="entry name" value="Homeobox_CS"/>
</dbReference>
<reference evidence="11" key="1">
    <citation type="journal article" date="2019" name="Plant Biotechnol. J.">
        <title>Genome sequencing of the Australian wild diploid species Gossypium australe highlights disease resistance and delayed gland morphogenesis.</title>
        <authorList>
            <person name="Cai Y."/>
            <person name="Cai X."/>
            <person name="Wang Q."/>
            <person name="Wang P."/>
            <person name="Zhang Y."/>
            <person name="Cai C."/>
            <person name="Xu Y."/>
            <person name="Wang K."/>
            <person name="Zhou Z."/>
            <person name="Wang C."/>
            <person name="Geng S."/>
            <person name="Li B."/>
            <person name="Dong Q."/>
            <person name="Hou Y."/>
            <person name="Wang H."/>
            <person name="Ai P."/>
            <person name="Liu Z."/>
            <person name="Yi F."/>
            <person name="Sun M."/>
            <person name="An G."/>
            <person name="Cheng J."/>
            <person name="Zhang Y."/>
            <person name="Shi Q."/>
            <person name="Xie Y."/>
            <person name="Shi X."/>
            <person name="Chang Y."/>
            <person name="Huang F."/>
            <person name="Chen Y."/>
            <person name="Hong S."/>
            <person name="Mi L."/>
            <person name="Sun Q."/>
            <person name="Zhang L."/>
            <person name="Zhou B."/>
            <person name="Peng R."/>
            <person name="Zhang X."/>
            <person name="Liu F."/>
        </authorList>
    </citation>
    <scope>NUCLEOTIDE SEQUENCE [LARGE SCALE GENOMIC DNA]</scope>
    <source>
        <strain evidence="11">cv. PA1801</strain>
    </source>
</reference>
<dbReference type="CDD" id="cd00086">
    <property type="entry name" value="homeodomain"/>
    <property type="match status" value="1"/>
</dbReference>
<dbReference type="GO" id="GO:0000981">
    <property type="term" value="F:DNA-binding transcription factor activity, RNA polymerase II-specific"/>
    <property type="evidence" value="ECO:0007669"/>
    <property type="project" value="InterPro"/>
</dbReference>
<dbReference type="PANTHER" id="PTHR47713:SF2">
    <property type="entry name" value="HOMEODOMAIN-LIKE SUPERFAMILY PROTEIN"/>
    <property type="match status" value="1"/>
</dbReference>
<dbReference type="Gene3D" id="1.10.10.60">
    <property type="entry name" value="Homeodomain-like"/>
    <property type="match status" value="1"/>
</dbReference>
<dbReference type="InterPro" id="IPR001356">
    <property type="entry name" value="HD"/>
</dbReference>
<dbReference type="InterPro" id="IPR009057">
    <property type="entry name" value="Homeodomain-like_sf"/>
</dbReference>
<dbReference type="SUPFAM" id="SSF46689">
    <property type="entry name" value="Homeodomain-like"/>
    <property type="match status" value="1"/>
</dbReference>
<comment type="subcellular location">
    <subcellularLocation>
        <location evidence="1 5 6">Nucleus</location>
    </subcellularLocation>
</comment>
<dbReference type="AlphaFoldDB" id="A0A5B6VRE2"/>
<dbReference type="PROSITE" id="PS51257">
    <property type="entry name" value="PROKAR_LIPOPROTEIN"/>
    <property type="match status" value="1"/>
</dbReference>
<proteinExistence type="predicted"/>
<gene>
    <name evidence="10" type="ORF">EPI10_017269</name>
</gene>
<dbReference type="EMBL" id="SMMG02000006">
    <property type="protein sequence ID" value="KAA3471673.1"/>
    <property type="molecule type" value="Genomic_DNA"/>
</dbReference>
<evidence type="ECO:0000256" key="2">
    <source>
        <dbReference type="ARBA" id="ARBA00023125"/>
    </source>
</evidence>
<dbReference type="GO" id="GO:0003677">
    <property type="term" value="F:DNA binding"/>
    <property type="evidence" value="ECO:0007669"/>
    <property type="project" value="UniProtKB-UniRule"/>
</dbReference>
<evidence type="ECO:0000256" key="3">
    <source>
        <dbReference type="ARBA" id="ARBA00023155"/>
    </source>
</evidence>
<dbReference type="Pfam" id="PF00046">
    <property type="entry name" value="Homeodomain"/>
    <property type="match status" value="1"/>
</dbReference>
<feature type="region of interest" description="Disordered" evidence="7">
    <location>
        <begin position="477"/>
        <end position="501"/>
    </location>
</feature>
<keyword evidence="11" id="KW-1185">Reference proteome</keyword>
<name>A0A5B6VRE2_9ROSI</name>
<evidence type="ECO:0000256" key="7">
    <source>
        <dbReference type="SAM" id="MobiDB-lite"/>
    </source>
</evidence>
<evidence type="ECO:0000313" key="11">
    <source>
        <dbReference type="Proteomes" id="UP000325315"/>
    </source>
</evidence>
<evidence type="ECO:0000256" key="6">
    <source>
        <dbReference type="RuleBase" id="RU000682"/>
    </source>
</evidence>
<keyword evidence="4 5" id="KW-0539">Nucleus</keyword>
<accession>A0A5B6VRE2</accession>
<feature type="DNA-binding region" description="Homeobox" evidence="5">
    <location>
        <begin position="65"/>
        <end position="124"/>
    </location>
</feature>
<dbReference type="Proteomes" id="UP000325315">
    <property type="component" value="Unassembled WGS sequence"/>
</dbReference>
<evidence type="ECO:0000313" key="10">
    <source>
        <dbReference type="EMBL" id="KAA3471673.1"/>
    </source>
</evidence>
<comment type="caution">
    <text evidence="10">The sequence shown here is derived from an EMBL/GenBank/DDBJ whole genome shotgun (WGS) entry which is preliminary data.</text>
</comment>
<dbReference type="OrthoDB" id="6159439at2759"/>
<organism evidence="10 11">
    <name type="scientific">Gossypium australe</name>
    <dbReference type="NCBI Taxonomy" id="47621"/>
    <lineage>
        <taxon>Eukaryota</taxon>
        <taxon>Viridiplantae</taxon>
        <taxon>Streptophyta</taxon>
        <taxon>Embryophyta</taxon>
        <taxon>Tracheophyta</taxon>
        <taxon>Spermatophyta</taxon>
        <taxon>Magnoliopsida</taxon>
        <taxon>eudicotyledons</taxon>
        <taxon>Gunneridae</taxon>
        <taxon>Pentapetalae</taxon>
        <taxon>rosids</taxon>
        <taxon>malvids</taxon>
        <taxon>Malvales</taxon>
        <taxon>Malvaceae</taxon>
        <taxon>Malvoideae</taxon>
        <taxon>Gossypium</taxon>
    </lineage>
</organism>
<feature type="transmembrane region" description="Helical" evidence="8">
    <location>
        <begin position="20"/>
        <end position="45"/>
    </location>
</feature>
<evidence type="ECO:0000256" key="8">
    <source>
        <dbReference type="SAM" id="Phobius"/>
    </source>
</evidence>
<dbReference type="PROSITE" id="PS00027">
    <property type="entry name" value="HOMEOBOX_1"/>
    <property type="match status" value="1"/>
</dbReference>
<dbReference type="PANTHER" id="PTHR47713">
    <property type="entry name" value="HOMEODOMAIN-LIKE SUPERFAMILY PROTEIN"/>
    <property type="match status" value="1"/>
</dbReference>
<keyword evidence="8" id="KW-0472">Membrane</keyword>
<keyword evidence="8" id="KW-1133">Transmembrane helix</keyword>
<dbReference type="GO" id="GO:0005634">
    <property type="term" value="C:nucleus"/>
    <property type="evidence" value="ECO:0007669"/>
    <property type="project" value="UniProtKB-SubCell"/>
</dbReference>
<protein>
    <submittedName>
        <fullName evidence="10">Brain-specific homeobox</fullName>
    </submittedName>
</protein>
<feature type="region of interest" description="Disordered" evidence="7">
    <location>
        <begin position="436"/>
        <end position="460"/>
    </location>
</feature>
<feature type="region of interest" description="Disordered" evidence="7">
    <location>
        <begin position="191"/>
        <end position="228"/>
    </location>
</feature>
<keyword evidence="3 5" id="KW-0371">Homeobox</keyword>